<dbReference type="Proteomes" id="UP000006250">
    <property type="component" value="Unassembled WGS sequence"/>
</dbReference>
<dbReference type="OrthoDB" id="5441394at2"/>
<feature type="compositionally biased region" description="Polar residues" evidence="1">
    <location>
        <begin position="41"/>
        <end position="55"/>
    </location>
</feature>
<evidence type="ECO:0000313" key="2">
    <source>
        <dbReference type="EMBL" id="EFL50848.1"/>
    </source>
</evidence>
<dbReference type="STRING" id="596151.DesfrDRAFT_2424"/>
<feature type="compositionally biased region" description="Polar residues" evidence="1">
    <location>
        <begin position="86"/>
        <end position="121"/>
    </location>
</feature>
<feature type="compositionally biased region" description="Polar residues" evidence="1">
    <location>
        <begin position="264"/>
        <end position="273"/>
    </location>
</feature>
<feature type="compositionally biased region" description="Polar residues" evidence="1">
    <location>
        <begin position="70"/>
        <end position="79"/>
    </location>
</feature>
<sequence>MSKNKPSLSEDPFATIPPQEAFDAFPSLTAFPENAIAFLTGKTSSSPPDAPQSPTIPEASARRIPELASQPATQSTSQPFSPPDTTPVSHTYTQPASLSATPKANQKASQSIRQTQSPSKSQTKDHTQGHTVSHDRDLSKGQTLGRAKVADRLNDNQRRVLDLLLQTKPYIVKFRDIAAVLDMREASIRTIMRRLDALGFLTFRKARDGNLQGVRVVFNQPVIEQYQQDQTCDQSVSQLLILTKNQSQNPAQDLSLSTSQSQSVNAPHSQSARLSMPLEIDKKENLSIQALEGWDEAFLELMWPRVFAAGLRREQVGQASAAREKLGKTLERDLLALSLDRAEWELETKGKLVDLQTGEPVRSVPAYIFTALARWGVLRAHPEYVSREEAEAEAAVTAMRRRKEALETLENVRFEQYRDALTAKELKSIMQGFPGGSKDAWIKKHWRKNVRDVP</sequence>
<feature type="region of interest" description="Disordered" evidence="1">
    <location>
        <begin position="1"/>
        <end position="20"/>
    </location>
</feature>
<proteinExistence type="predicted"/>
<dbReference type="AlphaFoldDB" id="E1JXS5"/>
<evidence type="ECO:0000313" key="3">
    <source>
        <dbReference type="Proteomes" id="UP000006250"/>
    </source>
</evidence>
<feature type="region of interest" description="Disordered" evidence="1">
    <location>
        <begin position="251"/>
        <end position="273"/>
    </location>
</feature>
<reference evidence="2 3" key="1">
    <citation type="submission" date="2010-08" db="EMBL/GenBank/DDBJ databases">
        <title>The draft genome of Desulfovibrio fructosovorans JJ.</title>
        <authorList>
            <consortium name="US DOE Joint Genome Institute (JGI-PGF)"/>
            <person name="Lucas S."/>
            <person name="Copeland A."/>
            <person name="Lapidus A."/>
            <person name="Cheng J.-F."/>
            <person name="Bruce D."/>
            <person name="Goodwin L."/>
            <person name="Pitluck S."/>
            <person name="Land M.L."/>
            <person name="Hauser L."/>
            <person name="Chang Y.-J."/>
            <person name="Jeffries C."/>
            <person name="Wall J.D."/>
            <person name="Stahl D.A."/>
            <person name="Arkin A.P."/>
            <person name="Dehal P."/>
            <person name="Stolyar S.M."/>
            <person name="Hazen T.C."/>
            <person name="Woyke T.J."/>
        </authorList>
    </citation>
    <scope>NUCLEOTIDE SEQUENCE [LARGE SCALE GENOMIC DNA]</scope>
    <source>
        <strain evidence="2 3">JJ</strain>
    </source>
</reference>
<evidence type="ECO:0000256" key="1">
    <source>
        <dbReference type="SAM" id="MobiDB-lite"/>
    </source>
</evidence>
<dbReference type="RefSeq" id="WP_005994212.1">
    <property type="nucleotide sequence ID" value="NZ_AECZ01000015.1"/>
</dbReference>
<feature type="region of interest" description="Disordered" evidence="1">
    <location>
        <begin position="39"/>
        <end position="143"/>
    </location>
</feature>
<keyword evidence="3" id="KW-1185">Reference proteome</keyword>
<name>E1JXS5_SOLFR</name>
<comment type="caution">
    <text evidence="2">The sequence shown here is derived from an EMBL/GenBank/DDBJ whole genome shotgun (WGS) entry which is preliminary data.</text>
</comment>
<gene>
    <name evidence="2" type="ORF">DesfrDRAFT_2424</name>
</gene>
<feature type="compositionally biased region" description="Low complexity" evidence="1">
    <location>
        <begin position="254"/>
        <end position="263"/>
    </location>
</feature>
<organism evidence="2 3">
    <name type="scientific">Solidesulfovibrio fructosivorans JJ]</name>
    <dbReference type="NCBI Taxonomy" id="596151"/>
    <lineage>
        <taxon>Bacteria</taxon>
        <taxon>Pseudomonadati</taxon>
        <taxon>Thermodesulfobacteriota</taxon>
        <taxon>Desulfovibrionia</taxon>
        <taxon>Desulfovibrionales</taxon>
        <taxon>Desulfovibrionaceae</taxon>
        <taxon>Solidesulfovibrio</taxon>
    </lineage>
</organism>
<accession>E1JXS5</accession>
<protein>
    <submittedName>
        <fullName evidence="2">Uncharacterized protein</fullName>
    </submittedName>
</protein>
<dbReference type="EMBL" id="AECZ01000015">
    <property type="protein sequence ID" value="EFL50848.1"/>
    <property type="molecule type" value="Genomic_DNA"/>
</dbReference>
<dbReference type="eggNOG" id="ENOG50317NI">
    <property type="taxonomic scope" value="Bacteria"/>
</dbReference>
<feature type="compositionally biased region" description="Basic and acidic residues" evidence="1">
    <location>
        <begin position="122"/>
        <end position="139"/>
    </location>
</feature>